<dbReference type="PATRIC" id="fig|1254432.3.peg.9457"/>
<gene>
    <name evidence="1" type="ORF">SCE1572_41855</name>
</gene>
<organism evidence="1 2">
    <name type="scientific">Sorangium cellulosum So0157-2</name>
    <dbReference type="NCBI Taxonomy" id="1254432"/>
    <lineage>
        <taxon>Bacteria</taxon>
        <taxon>Pseudomonadati</taxon>
        <taxon>Myxococcota</taxon>
        <taxon>Polyangia</taxon>
        <taxon>Polyangiales</taxon>
        <taxon>Polyangiaceae</taxon>
        <taxon>Sorangium</taxon>
    </lineage>
</organism>
<evidence type="ECO:0000313" key="1">
    <source>
        <dbReference type="EMBL" id="AGP40481.1"/>
    </source>
</evidence>
<reference evidence="1 2" key="1">
    <citation type="journal article" date="2013" name="Sci. Rep.">
        <title>Extraordinary expansion of a Sorangium cellulosum genome from an alkaline milieu.</title>
        <authorList>
            <person name="Han K."/>
            <person name="Li Z.F."/>
            <person name="Peng R."/>
            <person name="Zhu L.P."/>
            <person name="Zhou T."/>
            <person name="Wang L.G."/>
            <person name="Li S.G."/>
            <person name="Zhang X.B."/>
            <person name="Hu W."/>
            <person name="Wu Z.H."/>
            <person name="Qin N."/>
            <person name="Li Y.Z."/>
        </authorList>
    </citation>
    <scope>NUCLEOTIDE SEQUENCE [LARGE SCALE GENOMIC DNA]</scope>
    <source>
        <strain evidence="1 2">So0157-2</strain>
    </source>
</reference>
<dbReference type="EMBL" id="CP003969">
    <property type="protein sequence ID" value="AGP40481.1"/>
    <property type="molecule type" value="Genomic_DNA"/>
</dbReference>
<dbReference type="HOGENOM" id="CLU_917990_0_0_7"/>
<sequence>MTINIASGDLGILKAGKYVLCFAKKVGSTYNVVWSSATDFLESNTFSWTPQYALFGTNTFRGGVTVKADTNVVPIGLGSQSTLDNNGHLGDPSSSADPTSITLINNYGSIHPGVSSVCTDINGNTSTNPIYVAENPIVKGSDALTPVESVMVWFDQNIQTSTMFSDSRSNPVEIDLTQANTATRLYSDEIWTTPPLRDALGLLPFLTITAALTGAVIAHDLALKISAKLTGVYSNFTIEVQVAADKKVTMIYGQRPNLTAAASKLTRQLIQASSTVDQLAQFALQALAQCQVGYTSFDAVAAP</sequence>
<protein>
    <submittedName>
        <fullName evidence="1">Uncharacterized protein</fullName>
    </submittedName>
</protein>
<evidence type="ECO:0000313" key="2">
    <source>
        <dbReference type="Proteomes" id="UP000014803"/>
    </source>
</evidence>
<accession>S4Y7X8</accession>
<name>S4Y7X8_SORCE</name>
<dbReference type="eggNOG" id="ENOG50326IS">
    <property type="taxonomic scope" value="Bacteria"/>
</dbReference>
<proteinExistence type="predicted"/>
<dbReference type="AlphaFoldDB" id="S4Y7X8"/>
<dbReference type="KEGG" id="scu:SCE1572_41855"/>
<dbReference type="Proteomes" id="UP000014803">
    <property type="component" value="Chromosome"/>
</dbReference>